<dbReference type="InParanoid" id="G3NA87"/>
<sequence length="135" mass="14718">VSYSISIPLPEHLCTSLLNHTLSQVPQEPTGHGLQAKAPTGTSTSGRNVATKRAARLWFPGSHSIAPALQSVSGLYIVSNGGFFQGHKCEYAEPVLPLWLSLVVMMRRWSLSPRCCSWLVDCVVMDCKAPDSHLM</sequence>
<evidence type="ECO:0000256" key="1">
    <source>
        <dbReference type="SAM" id="MobiDB-lite"/>
    </source>
</evidence>
<evidence type="ECO:0000313" key="2">
    <source>
        <dbReference type="Ensembl" id="ENSGACP00000002230.1"/>
    </source>
</evidence>
<reference evidence="2" key="1">
    <citation type="submission" date="2006-01" db="EMBL/GenBank/DDBJ databases">
        <authorList>
            <person name="Lindblad-Toh K."/>
            <person name="Mauceli E."/>
            <person name="Grabherr M."/>
            <person name="Chang J.L."/>
            <person name="Lander E.S."/>
        </authorList>
    </citation>
    <scope>NUCLEOTIDE SEQUENCE [LARGE SCALE GENOMIC DNA]</scope>
</reference>
<accession>G3NA87</accession>
<name>G3NA87_GASAC</name>
<proteinExistence type="predicted"/>
<dbReference type="Bgee" id="ENSGACG00000001713">
    <property type="expression patterns" value="Expressed in pharyngeal gill and 13 other cell types or tissues"/>
</dbReference>
<reference evidence="2" key="2">
    <citation type="submission" date="2024-04" db="UniProtKB">
        <authorList>
            <consortium name="Ensembl"/>
        </authorList>
    </citation>
    <scope>IDENTIFICATION</scope>
</reference>
<feature type="region of interest" description="Disordered" evidence="1">
    <location>
        <begin position="25"/>
        <end position="46"/>
    </location>
</feature>
<organism evidence="2">
    <name type="scientific">Gasterosteus aculeatus</name>
    <name type="common">Three-spined stickleback</name>
    <dbReference type="NCBI Taxonomy" id="69293"/>
    <lineage>
        <taxon>Eukaryota</taxon>
        <taxon>Metazoa</taxon>
        <taxon>Chordata</taxon>
        <taxon>Craniata</taxon>
        <taxon>Vertebrata</taxon>
        <taxon>Euteleostomi</taxon>
        <taxon>Actinopterygii</taxon>
        <taxon>Neopterygii</taxon>
        <taxon>Teleostei</taxon>
        <taxon>Neoteleostei</taxon>
        <taxon>Acanthomorphata</taxon>
        <taxon>Eupercaria</taxon>
        <taxon>Perciformes</taxon>
        <taxon>Cottioidei</taxon>
        <taxon>Gasterosteales</taxon>
        <taxon>Gasterosteidae</taxon>
        <taxon>Gasterosteus</taxon>
    </lineage>
</organism>
<dbReference type="AlphaFoldDB" id="G3NA87"/>
<protein>
    <submittedName>
        <fullName evidence="2">Uncharacterized protein</fullName>
    </submittedName>
</protein>
<dbReference type="Ensembl" id="ENSGACT00000002236.1">
    <property type="protein sequence ID" value="ENSGACP00000002230.1"/>
    <property type="gene ID" value="ENSGACG00000001713.1"/>
</dbReference>